<feature type="domain" description="Putative sensor" evidence="2">
    <location>
        <begin position="13"/>
        <end position="198"/>
    </location>
</feature>
<proteinExistence type="predicted"/>
<name>A0A918A4Y5_9ACTN</name>
<comment type="caution">
    <text evidence="3">The sequence shown here is derived from an EMBL/GenBank/DDBJ whole genome shotgun (WGS) entry which is preliminary data.</text>
</comment>
<feature type="transmembrane region" description="Helical" evidence="1">
    <location>
        <begin position="12"/>
        <end position="34"/>
    </location>
</feature>
<protein>
    <recommendedName>
        <fullName evidence="2">Putative sensor domain-containing protein</fullName>
    </recommendedName>
</protein>
<keyword evidence="4" id="KW-1185">Reference proteome</keyword>
<keyword evidence="1" id="KW-0812">Transmembrane</keyword>
<feature type="transmembrane region" description="Helical" evidence="1">
    <location>
        <begin position="161"/>
        <end position="183"/>
    </location>
</feature>
<reference evidence="3" key="1">
    <citation type="journal article" date="2014" name="Int. J. Syst. Evol. Microbiol.">
        <title>Complete genome sequence of Corynebacterium casei LMG S-19264T (=DSM 44701T), isolated from a smear-ripened cheese.</title>
        <authorList>
            <consortium name="US DOE Joint Genome Institute (JGI-PGF)"/>
            <person name="Walter F."/>
            <person name="Albersmeier A."/>
            <person name="Kalinowski J."/>
            <person name="Ruckert C."/>
        </authorList>
    </citation>
    <scope>NUCLEOTIDE SEQUENCE</scope>
    <source>
        <strain evidence="3">CGMCC 4.7430</strain>
    </source>
</reference>
<gene>
    <name evidence="3" type="ORF">GCM10012278_17450</name>
</gene>
<dbReference type="InterPro" id="IPR025828">
    <property type="entry name" value="Put_sensor_dom"/>
</dbReference>
<dbReference type="RefSeq" id="WP_189137935.1">
    <property type="nucleotide sequence ID" value="NZ_BMNK01000002.1"/>
</dbReference>
<dbReference type="Pfam" id="PF13796">
    <property type="entry name" value="Sensor"/>
    <property type="match status" value="1"/>
</dbReference>
<reference evidence="3" key="2">
    <citation type="submission" date="2020-09" db="EMBL/GenBank/DDBJ databases">
        <authorList>
            <person name="Sun Q."/>
            <person name="Zhou Y."/>
        </authorList>
    </citation>
    <scope>NUCLEOTIDE SEQUENCE</scope>
    <source>
        <strain evidence="3">CGMCC 4.7430</strain>
    </source>
</reference>
<dbReference type="AlphaFoldDB" id="A0A918A4Y5"/>
<dbReference type="EMBL" id="BMNK01000002">
    <property type="protein sequence ID" value="GGP03981.1"/>
    <property type="molecule type" value="Genomic_DNA"/>
</dbReference>
<evidence type="ECO:0000313" key="3">
    <source>
        <dbReference type="EMBL" id="GGP03981.1"/>
    </source>
</evidence>
<evidence type="ECO:0000259" key="2">
    <source>
        <dbReference type="Pfam" id="PF13796"/>
    </source>
</evidence>
<dbReference type="Proteomes" id="UP000660745">
    <property type="component" value="Unassembled WGS sequence"/>
</dbReference>
<evidence type="ECO:0000256" key="1">
    <source>
        <dbReference type="SAM" id="Phobius"/>
    </source>
</evidence>
<accession>A0A918A4Y5</accession>
<evidence type="ECO:0000313" key="4">
    <source>
        <dbReference type="Proteomes" id="UP000660745"/>
    </source>
</evidence>
<keyword evidence="1" id="KW-0472">Membrane</keyword>
<feature type="transmembrane region" description="Helical" evidence="1">
    <location>
        <begin position="108"/>
        <end position="141"/>
    </location>
</feature>
<organism evidence="3 4">
    <name type="scientific">Nonomuraea glycinis</name>
    <dbReference type="NCBI Taxonomy" id="2047744"/>
    <lineage>
        <taxon>Bacteria</taxon>
        <taxon>Bacillati</taxon>
        <taxon>Actinomycetota</taxon>
        <taxon>Actinomycetes</taxon>
        <taxon>Streptosporangiales</taxon>
        <taxon>Streptosporangiaceae</taxon>
        <taxon>Nonomuraea</taxon>
    </lineage>
</organism>
<keyword evidence="1" id="KW-1133">Transmembrane helix</keyword>
<sequence>MTFVHRVAADSRYLLLSFPLALISFSLIVTGLAFGLGSMVAFIGLPALAATALVARRFADVERAALPGVLDAPMERPDYAEAPVSAGWFRRVMNPLASGQAVMDLLHAIIAFPVAVVGFVVTVTWWAGAIAGLMSPLYAWFLADLTDSQSLPSLLGLGDSPVLAVVFNMAAGALFAVTALPVLRGAALTKAAIAQALLTRPSYPQRTMTTRTPATGLY</sequence>
<feature type="transmembrane region" description="Helical" evidence="1">
    <location>
        <begin position="40"/>
        <end position="59"/>
    </location>
</feature>